<protein>
    <submittedName>
        <fullName evidence="1">Uncharacterized protein</fullName>
    </submittedName>
</protein>
<evidence type="ECO:0000313" key="1">
    <source>
        <dbReference type="EMBL" id="OCT67093.1"/>
    </source>
</evidence>
<accession>A0A974C5U5</accession>
<proteinExistence type="predicted"/>
<gene>
    <name evidence="1" type="ORF">XELAEV_18038375mg</name>
</gene>
<dbReference type="AlphaFoldDB" id="A0A974C5U5"/>
<organism evidence="1 2">
    <name type="scientific">Xenopus laevis</name>
    <name type="common">African clawed frog</name>
    <dbReference type="NCBI Taxonomy" id="8355"/>
    <lineage>
        <taxon>Eukaryota</taxon>
        <taxon>Metazoa</taxon>
        <taxon>Chordata</taxon>
        <taxon>Craniata</taxon>
        <taxon>Vertebrata</taxon>
        <taxon>Euteleostomi</taxon>
        <taxon>Amphibia</taxon>
        <taxon>Batrachia</taxon>
        <taxon>Anura</taxon>
        <taxon>Pipoidea</taxon>
        <taxon>Pipidae</taxon>
        <taxon>Xenopodinae</taxon>
        <taxon>Xenopus</taxon>
        <taxon>Xenopus</taxon>
    </lineage>
</organism>
<evidence type="ECO:0000313" key="2">
    <source>
        <dbReference type="Proteomes" id="UP000694892"/>
    </source>
</evidence>
<dbReference type="Proteomes" id="UP000694892">
    <property type="component" value="Chromosome 8L"/>
</dbReference>
<dbReference type="EMBL" id="CM004480">
    <property type="protein sequence ID" value="OCT67093.1"/>
    <property type="molecule type" value="Genomic_DNA"/>
</dbReference>
<sequence>MLRVYNSCRLFGICMPRYVIVSLAHVRLYLLLHRGFPFVPNGIITDLVILMQYPEANLYWWIVERKLV</sequence>
<name>A0A974C5U5_XENLA</name>
<reference evidence="2" key="1">
    <citation type="journal article" date="2016" name="Nature">
        <title>Genome evolution in the allotetraploid frog Xenopus laevis.</title>
        <authorList>
            <person name="Session A.M."/>
            <person name="Uno Y."/>
            <person name="Kwon T."/>
            <person name="Chapman J.A."/>
            <person name="Toyoda A."/>
            <person name="Takahashi S."/>
            <person name="Fukui A."/>
            <person name="Hikosaka A."/>
            <person name="Suzuki A."/>
            <person name="Kondo M."/>
            <person name="van Heeringen S.J."/>
            <person name="Quigley I."/>
            <person name="Heinz S."/>
            <person name="Ogino H."/>
            <person name="Ochi H."/>
            <person name="Hellsten U."/>
            <person name="Lyons J.B."/>
            <person name="Simakov O."/>
            <person name="Putnam N."/>
            <person name="Stites J."/>
            <person name="Kuroki Y."/>
            <person name="Tanaka T."/>
            <person name="Michiue T."/>
            <person name="Watanabe M."/>
            <person name="Bogdanovic O."/>
            <person name="Lister R."/>
            <person name="Georgiou G."/>
            <person name="Paranjpe S.S."/>
            <person name="van Kruijsbergen I."/>
            <person name="Shu S."/>
            <person name="Carlson J."/>
            <person name="Kinoshita T."/>
            <person name="Ohta Y."/>
            <person name="Mawaribuchi S."/>
            <person name="Jenkins J."/>
            <person name="Grimwood J."/>
            <person name="Schmutz J."/>
            <person name="Mitros T."/>
            <person name="Mozaffari S.V."/>
            <person name="Suzuki Y."/>
            <person name="Haramoto Y."/>
            <person name="Yamamoto T.S."/>
            <person name="Takagi C."/>
            <person name="Heald R."/>
            <person name="Miller K."/>
            <person name="Haudenschild C."/>
            <person name="Kitzman J."/>
            <person name="Nakayama T."/>
            <person name="Izutsu Y."/>
            <person name="Robert J."/>
            <person name="Fortriede J."/>
            <person name="Burns K."/>
            <person name="Lotay V."/>
            <person name="Karimi K."/>
            <person name="Yasuoka Y."/>
            <person name="Dichmann D.S."/>
            <person name="Flajnik M.F."/>
            <person name="Houston D.W."/>
            <person name="Shendure J."/>
            <person name="DuPasquier L."/>
            <person name="Vize P.D."/>
            <person name="Zorn A.M."/>
            <person name="Ito M."/>
            <person name="Marcotte E.M."/>
            <person name="Wallingford J.B."/>
            <person name="Ito Y."/>
            <person name="Asashima M."/>
            <person name="Ueno N."/>
            <person name="Matsuda Y."/>
            <person name="Veenstra G.J."/>
            <person name="Fujiyama A."/>
            <person name="Harland R.M."/>
            <person name="Taira M."/>
            <person name="Rokhsar D.S."/>
        </authorList>
    </citation>
    <scope>NUCLEOTIDE SEQUENCE [LARGE SCALE GENOMIC DNA]</scope>
    <source>
        <strain evidence="2">J</strain>
    </source>
</reference>